<dbReference type="STRING" id="589382.SAMN04489721_1206"/>
<keyword evidence="9 13" id="KW-0472">Membrane</keyword>
<dbReference type="InterPro" id="IPR021050">
    <property type="entry name" value="Cyt_c_oxidase_su4_actinobac"/>
</dbReference>
<sequence length="149" mass="16171">MRANVILFWILAGFFALATAVYGFWSAIDAGASRIANSHELVGPEWAGTIALGLTTVLSAFIAFYLGRVRREQGGVLPEDRLDANIDDGDAELGFFSPWSWWPILVAGGAALAFLGLAVGVWITFIAVPLALIALVGWVYEYYRGNFAR</sequence>
<evidence type="ECO:0000256" key="2">
    <source>
        <dbReference type="ARBA" id="ARBA00004651"/>
    </source>
</evidence>
<comment type="similarity">
    <text evidence="3">Belongs to the cytochrome c oxidase bacterial subunit CtaF family.</text>
</comment>
<protein>
    <recommendedName>
        <fullName evidence="4">cytochrome-c oxidase</fullName>
        <ecNumber evidence="4">7.1.1.9</ecNumber>
    </recommendedName>
    <alternativeName>
        <fullName evidence="11">Cytochrome aa3 subunit 4</fullName>
    </alternativeName>
    <alternativeName>
        <fullName evidence="10">Cytochrome c oxidase polypeptide IV</fullName>
    </alternativeName>
</protein>
<keyword evidence="5" id="KW-1003">Cell membrane</keyword>
<evidence type="ECO:0000256" key="5">
    <source>
        <dbReference type="ARBA" id="ARBA00022475"/>
    </source>
</evidence>
<reference evidence="16" key="2">
    <citation type="submission" date="2016-10" db="EMBL/GenBank/DDBJ databases">
        <authorList>
            <person name="Varghese N."/>
            <person name="Submissions S."/>
        </authorList>
    </citation>
    <scope>NUCLEOTIDE SEQUENCE [LARGE SCALE GENOMIC DNA]</scope>
    <source>
        <strain evidence="16">CPCC 202695</strain>
    </source>
</reference>
<keyword evidence="6 13" id="KW-0812">Transmembrane</keyword>
<dbReference type="Proteomes" id="UP000893823">
    <property type="component" value="Unassembled WGS sequence"/>
</dbReference>
<gene>
    <name evidence="14" type="ORF">BCL57_003028</name>
    <name evidence="15" type="ORF">SAMN04489721_1206</name>
</gene>
<evidence type="ECO:0000256" key="4">
    <source>
        <dbReference type="ARBA" id="ARBA00012949"/>
    </source>
</evidence>
<evidence type="ECO:0000256" key="13">
    <source>
        <dbReference type="SAM" id="Phobius"/>
    </source>
</evidence>
<comment type="function">
    <text evidence="1">Part of cytochrome c oxidase, its function is unknown.</text>
</comment>
<evidence type="ECO:0000256" key="10">
    <source>
        <dbReference type="ARBA" id="ARBA00031366"/>
    </source>
</evidence>
<dbReference type="Proteomes" id="UP000199482">
    <property type="component" value="Chromosome I"/>
</dbReference>
<comment type="subcellular location">
    <subcellularLocation>
        <location evidence="2">Cell membrane</location>
        <topology evidence="2">Multi-pass membrane protein</topology>
    </subcellularLocation>
</comment>
<dbReference type="Pfam" id="PF12270">
    <property type="entry name" value="Cyt_c_ox_IV"/>
    <property type="match status" value="1"/>
</dbReference>
<keyword evidence="7" id="KW-1278">Translocase</keyword>
<evidence type="ECO:0000256" key="7">
    <source>
        <dbReference type="ARBA" id="ARBA00022967"/>
    </source>
</evidence>
<evidence type="ECO:0000313" key="15">
    <source>
        <dbReference type="EMBL" id="SDS37207.1"/>
    </source>
</evidence>
<dbReference type="GO" id="GO:0022900">
    <property type="term" value="P:electron transport chain"/>
    <property type="evidence" value="ECO:0007669"/>
    <property type="project" value="InterPro"/>
</dbReference>
<keyword evidence="17" id="KW-1185">Reference proteome</keyword>
<evidence type="ECO:0000256" key="8">
    <source>
        <dbReference type="ARBA" id="ARBA00022989"/>
    </source>
</evidence>
<organism evidence="15 16">
    <name type="scientific">Agromyces flavus</name>
    <dbReference type="NCBI Taxonomy" id="589382"/>
    <lineage>
        <taxon>Bacteria</taxon>
        <taxon>Bacillati</taxon>
        <taxon>Actinomycetota</taxon>
        <taxon>Actinomycetes</taxon>
        <taxon>Micrococcales</taxon>
        <taxon>Microbacteriaceae</taxon>
        <taxon>Agromyces</taxon>
    </lineage>
</organism>
<dbReference type="PIRSF" id="PIRSF017385">
    <property type="entry name" value="CtaF"/>
    <property type="match status" value="1"/>
</dbReference>
<name>A0A1H1RN46_9MICO</name>
<evidence type="ECO:0000256" key="9">
    <source>
        <dbReference type="ARBA" id="ARBA00023136"/>
    </source>
</evidence>
<evidence type="ECO:0000313" key="16">
    <source>
        <dbReference type="Proteomes" id="UP000199482"/>
    </source>
</evidence>
<evidence type="ECO:0000256" key="3">
    <source>
        <dbReference type="ARBA" id="ARBA00006870"/>
    </source>
</evidence>
<feature type="transmembrane region" description="Helical" evidence="13">
    <location>
        <begin position="107"/>
        <end position="140"/>
    </location>
</feature>
<feature type="transmembrane region" description="Helical" evidence="13">
    <location>
        <begin position="46"/>
        <end position="67"/>
    </location>
</feature>
<proteinExistence type="inferred from homology"/>
<evidence type="ECO:0000256" key="12">
    <source>
        <dbReference type="ARBA" id="ARBA00047816"/>
    </source>
</evidence>
<dbReference type="EC" id="7.1.1.9" evidence="4"/>
<evidence type="ECO:0000256" key="11">
    <source>
        <dbReference type="ARBA" id="ARBA00031401"/>
    </source>
</evidence>
<dbReference type="AlphaFoldDB" id="A0A1H1RN46"/>
<reference evidence="14" key="3">
    <citation type="submission" date="2022-06" db="EMBL/GenBank/DDBJ databases">
        <title>Genomic Encyclopedia of Type Strains, Phase III (KMG-III): the genomes of soil and plant-associated and newly described type strains.</title>
        <authorList>
            <person name="Whitman W."/>
        </authorList>
    </citation>
    <scope>NUCLEOTIDE SEQUENCE</scope>
    <source>
        <strain evidence="14">CPCC 202695</strain>
    </source>
</reference>
<dbReference type="GO" id="GO:0005886">
    <property type="term" value="C:plasma membrane"/>
    <property type="evidence" value="ECO:0007669"/>
    <property type="project" value="UniProtKB-SubCell"/>
</dbReference>
<evidence type="ECO:0000256" key="1">
    <source>
        <dbReference type="ARBA" id="ARBA00002536"/>
    </source>
</evidence>
<evidence type="ECO:0000256" key="6">
    <source>
        <dbReference type="ARBA" id="ARBA00022692"/>
    </source>
</evidence>
<evidence type="ECO:0000313" key="17">
    <source>
        <dbReference type="Proteomes" id="UP000893823"/>
    </source>
</evidence>
<comment type="catalytic activity">
    <reaction evidence="12">
        <text>4 Fe(II)-[cytochrome c] + O2 + 8 H(+)(in) = 4 Fe(III)-[cytochrome c] + 2 H2O + 4 H(+)(out)</text>
        <dbReference type="Rhea" id="RHEA:11436"/>
        <dbReference type="Rhea" id="RHEA-COMP:10350"/>
        <dbReference type="Rhea" id="RHEA-COMP:14399"/>
        <dbReference type="ChEBI" id="CHEBI:15377"/>
        <dbReference type="ChEBI" id="CHEBI:15378"/>
        <dbReference type="ChEBI" id="CHEBI:15379"/>
        <dbReference type="ChEBI" id="CHEBI:29033"/>
        <dbReference type="ChEBI" id="CHEBI:29034"/>
        <dbReference type="EC" id="7.1.1.9"/>
    </reaction>
</comment>
<accession>A0A1H1RN46</accession>
<keyword evidence="8 13" id="KW-1133">Transmembrane helix</keyword>
<reference evidence="15" key="1">
    <citation type="submission" date="2016-10" db="EMBL/GenBank/DDBJ databases">
        <authorList>
            <person name="de Groot N.N."/>
        </authorList>
    </citation>
    <scope>NUCLEOTIDE SEQUENCE [LARGE SCALE GENOMIC DNA]</scope>
    <source>
        <strain evidence="15">CPCC 202695</strain>
    </source>
</reference>
<dbReference type="EMBL" id="LT629755">
    <property type="protein sequence ID" value="SDS37207.1"/>
    <property type="molecule type" value="Genomic_DNA"/>
</dbReference>
<dbReference type="EMBL" id="SODL02000006">
    <property type="protein sequence ID" value="MCP2368849.1"/>
    <property type="molecule type" value="Genomic_DNA"/>
</dbReference>
<feature type="transmembrane region" description="Helical" evidence="13">
    <location>
        <begin position="6"/>
        <end position="25"/>
    </location>
</feature>
<dbReference type="GO" id="GO:0004129">
    <property type="term" value="F:cytochrome-c oxidase activity"/>
    <property type="evidence" value="ECO:0007669"/>
    <property type="project" value="UniProtKB-EC"/>
</dbReference>
<dbReference type="RefSeq" id="WP_092670122.1">
    <property type="nucleotide sequence ID" value="NZ_BMDN01000006.1"/>
</dbReference>
<evidence type="ECO:0000313" key="14">
    <source>
        <dbReference type="EMBL" id="MCP2368849.1"/>
    </source>
</evidence>